<dbReference type="EMBL" id="ASSJ01000054">
    <property type="protein sequence ID" value="ERN41150.1"/>
    <property type="molecule type" value="Genomic_DNA"/>
</dbReference>
<evidence type="ECO:0000313" key="2">
    <source>
        <dbReference type="EMBL" id="ERN41150.1"/>
    </source>
</evidence>
<evidence type="ECO:0000313" key="3">
    <source>
        <dbReference type="Proteomes" id="UP000016960"/>
    </source>
</evidence>
<name>U5DN86_9CHRO</name>
<dbReference type="SUPFAM" id="SSF53098">
    <property type="entry name" value="Ribonuclease H-like"/>
    <property type="match status" value="1"/>
</dbReference>
<dbReference type="Proteomes" id="UP000016960">
    <property type="component" value="Unassembled WGS sequence"/>
</dbReference>
<dbReference type="STRING" id="582515.KR51_00022780"/>
<accession>U5DN86</accession>
<dbReference type="PATRIC" id="fig|582515.4.peg.2565"/>
<feature type="domain" description="YprB ribonuclease H-like" evidence="1">
    <location>
        <begin position="311"/>
        <end position="481"/>
    </location>
</feature>
<dbReference type="InParanoid" id="U5DN86"/>
<dbReference type="eggNOG" id="COG2251">
    <property type="taxonomic scope" value="Bacteria"/>
</dbReference>
<dbReference type="InterPro" id="IPR012337">
    <property type="entry name" value="RNaseH-like_sf"/>
</dbReference>
<dbReference type="AlphaFoldDB" id="U5DN86"/>
<gene>
    <name evidence="2" type="ORF">KR51_00022780</name>
</gene>
<dbReference type="InterPro" id="IPR019993">
    <property type="entry name" value="RecB_nuclease_TM0106_put"/>
</dbReference>
<dbReference type="SUPFAM" id="SSF158702">
    <property type="entry name" value="Sec63 N-terminal domain-like"/>
    <property type="match status" value="1"/>
</dbReference>
<dbReference type="NCBIfam" id="TIGR03491">
    <property type="entry name" value="TM0106 family RecB-like putative nuclease"/>
    <property type="match status" value="1"/>
</dbReference>
<dbReference type="RefSeq" id="WP_022607419.1">
    <property type="nucleotide sequence ID" value="NZ_ASSJ01000054.1"/>
</dbReference>
<dbReference type="Gene3D" id="1.10.150.20">
    <property type="entry name" value="5' to 3' exonuclease, C-terminal subdomain"/>
    <property type="match status" value="1"/>
</dbReference>
<dbReference type="OrthoDB" id="9757917at2"/>
<proteinExistence type="predicted"/>
<organism evidence="2 3">
    <name type="scientific">Rubidibacter lacunae KORDI 51-2</name>
    <dbReference type="NCBI Taxonomy" id="582515"/>
    <lineage>
        <taxon>Bacteria</taxon>
        <taxon>Bacillati</taxon>
        <taxon>Cyanobacteriota</taxon>
        <taxon>Cyanophyceae</taxon>
        <taxon>Oscillatoriophycideae</taxon>
        <taxon>Chroococcales</taxon>
        <taxon>Aphanothecaceae</taxon>
        <taxon>Rubidibacter</taxon>
    </lineage>
</organism>
<dbReference type="InterPro" id="IPR038720">
    <property type="entry name" value="YprB_RNase_H-like_dom"/>
</dbReference>
<evidence type="ECO:0000259" key="1">
    <source>
        <dbReference type="Pfam" id="PF13482"/>
    </source>
</evidence>
<reference evidence="2 3" key="1">
    <citation type="submission" date="2013-05" db="EMBL/GenBank/DDBJ databases">
        <title>Draft genome sequence of Rubidibacter lacunae KORDI 51-2.</title>
        <authorList>
            <person name="Choi D.H."/>
            <person name="Noh J.H."/>
            <person name="Kwon K.-K."/>
            <person name="Lee J.-H."/>
            <person name="Ryu J.-Y."/>
        </authorList>
    </citation>
    <scope>NUCLEOTIDE SEQUENCE [LARGE SCALE GENOMIC DNA]</scope>
    <source>
        <strain evidence="2 3">KORDI 51-2</strain>
    </source>
</reference>
<comment type="caution">
    <text evidence="2">The sequence shown here is derived from an EMBL/GenBank/DDBJ whole genome shotgun (WGS) entry which is preliminary data.</text>
</comment>
<keyword evidence="3" id="KW-1185">Reference proteome</keyword>
<sequence>MLLTDSLLLHYKRCNRRAYLDLHGDPDRREPISEFLLKLRRENRQQIAAFLSDRPHARPAPPPTPQSVRADQTERFMARGVESIADGVVMVCGDRARTLLGVELPDLALVGLPTLLLKQPGRSRFGDWLYVPANIKLGRRPKPEYKTAIAFQALLLADLQEANPPHAKLILRDRGIHTVDLDSGIPRARDAAAHCVQMLHDRQEPDVFISRQRCSLCHWYGHCYGTASERQHLSLLPGVTPARYLQLQAAGLTDVEALATAAPEQLSPALEDGIIAQLQQQALAVWQQRPLLRPHLNGSLPGGLPEGDIELYFDIEAEPERNLDYLLGVLVVDRRRNSDRFVVFIAERPEDEGRIWNEFLAFVARYPDAPIFHYSQYEIDAILRLAELYATPRDRVELLLARCADLHHQVVSTVTLPVESYSLKALAQWLGFRWRDADASGEQSVCWYDRWLTTGDRRLLEAIRRYNEDDCRATHRLKTWLDEFLAASDRSVEPATTAPLTPHISKSS</sequence>
<protein>
    <submittedName>
        <fullName evidence="2">RecB family nuclease, putative, TM0106 family</fullName>
    </submittedName>
</protein>
<dbReference type="Pfam" id="PF13482">
    <property type="entry name" value="RNase_H_2"/>
    <property type="match status" value="1"/>
</dbReference>